<organism evidence="1 2">
    <name type="scientific">Ficus carica</name>
    <name type="common">Common fig</name>
    <dbReference type="NCBI Taxonomy" id="3494"/>
    <lineage>
        <taxon>Eukaryota</taxon>
        <taxon>Viridiplantae</taxon>
        <taxon>Streptophyta</taxon>
        <taxon>Embryophyta</taxon>
        <taxon>Tracheophyta</taxon>
        <taxon>Spermatophyta</taxon>
        <taxon>Magnoliopsida</taxon>
        <taxon>eudicotyledons</taxon>
        <taxon>Gunneridae</taxon>
        <taxon>Pentapetalae</taxon>
        <taxon>rosids</taxon>
        <taxon>fabids</taxon>
        <taxon>Rosales</taxon>
        <taxon>Moraceae</taxon>
        <taxon>Ficeae</taxon>
        <taxon>Ficus</taxon>
    </lineage>
</organism>
<keyword evidence="2" id="KW-1185">Reference proteome</keyword>
<name>A0AA88DBP1_FICCA</name>
<sequence length="41" mass="4413">MPVNPNGVHGDKWRATVGDGLELGRVARWSSLQHASACEIP</sequence>
<reference evidence="1" key="1">
    <citation type="submission" date="2023-07" db="EMBL/GenBank/DDBJ databases">
        <title>draft genome sequence of fig (Ficus carica).</title>
        <authorList>
            <person name="Takahashi T."/>
            <person name="Nishimura K."/>
        </authorList>
    </citation>
    <scope>NUCLEOTIDE SEQUENCE</scope>
</reference>
<dbReference type="EMBL" id="BTGU01000004">
    <property type="protein sequence ID" value="GMN33009.1"/>
    <property type="molecule type" value="Genomic_DNA"/>
</dbReference>
<protein>
    <submittedName>
        <fullName evidence="1">Uncharacterized protein</fullName>
    </submittedName>
</protein>
<accession>A0AA88DBP1</accession>
<comment type="caution">
    <text evidence="1">The sequence shown here is derived from an EMBL/GenBank/DDBJ whole genome shotgun (WGS) entry which is preliminary data.</text>
</comment>
<gene>
    <name evidence="1" type="ORF">TIFTF001_003931</name>
</gene>
<evidence type="ECO:0000313" key="1">
    <source>
        <dbReference type="EMBL" id="GMN33009.1"/>
    </source>
</evidence>
<evidence type="ECO:0000313" key="2">
    <source>
        <dbReference type="Proteomes" id="UP001187192"/>
    </source>
</evidence>
<dbReference type="AlphaFoldDB" id="A0AA88DBP1"/>
<dbReference type="Proteomes" id="UP001187192">
    <property type="component" value="Unassembled WGS sequence"/>
</dbReference>
<proteinExistence type="predicted"/>